<reference evidence="2 3" key="1">
    <citation type="submission" date="2018-08" db="EMBL/GenBank/DDBJ databases">
        <title>Aphanomyces genome sequencing and annotation.</title>
        <authorList>
            <person name="Minardi D."/>
            <person name="Oidtmann B."/>
            <person name="Van Der Giezen M."/>
            <person name="Studholme D.J."/>
        </authorList>
    </citation>
    <scope>NUCLEOTIDE SEQUENCE [LARGE SCALE GENOMIC DNA]</scope>
    <source>
        <strain evidence="2 3">Da</strain>
    </source>
</reference>
<protein>
    <recommendedName>
        <fullName evidence="1">GAF domain-containing protein</fullName>
    </recommendedName>
</protein>
<dbReference type="Gene3D" id="3.30.450.40">
    <property type="match status" value="3"/>
</dbReference>
<dbReference type="Pfam" id="PF01590">
    <property type="entry name" value="GAF"/>
    <property type="match status" value="2"/>
</dbReference>
<dbReference type="InterPro" id="IPR029016">
    <property type="entry name" value="GAF-like_dom_sf"/>
</dbReference>
<dbReference type="Pfam" id="PF04366">
    <property type="entry name" value="Ysc84"/>
    <property type="match status" value="1"/>
</dbReference>
<feature type="domain" description="GAF" evidence="1">
    <location>
        <begin position="812"/>
        <end position="968"/>
    </location>
</feature>
<dbReference type="SUPFAM" id="SSF55781">
    <property type="entry name" value="GAF domain-like"/>
    <property type="match status" value="3"/>
</dbReference>
<dbReference type="EMBL" id="QUTH01004463">
    <property type="protein sequence ID" value="RHZ13706.1"/>
    <property type="molecule type" value="Genomic_DNA"/>
</dbReference>
<dbReference type="InterPro" id="IPR007461">
    <property type="entry name" value="Ysc84_actin-binding"/>
</dbReference>
<feature type="non-terminal residue" evidence="2">
    <location>
        <position position="1032"/>
    </location>
</feature>
<dbReference type="VEuPathDB" id="FungiDB:H257_05111"/>
<sequence length="1032" mass="112728">MIREDKILTSPNKKYLSVNAFNPQRVCEPCHHILLPDQAILRTFRAAPDTTHHLTSACVGETASNAVQPNSINEAGSKRFLNSPYSFTLREEVRKAAYSIKNFMLDGVIKDQSIPLPLLTNAQGIAFLTVLKVGFVVTGRLGTGLVLSKLPDGSWYFNICHVHVMMASHRSAPSAIATAGIGWGAQIGGEVTDFVIILNTRGAVDTFCAQGQVNLGAELGVAAGPVGRVAAGAVEAGQINMSYISNGNVLFGLFIGISLEGSVVMARPDVNREFYGKDITAAELLGGRERPPVAAQPLYDALEAVATRYTPLRLTLHLMPERCSPANGLNRLAAVSAARYSMSHSISAEGLHLMVPKHILQNVVEGTKSLLSEKRLLQQRLDEAGGRIFALERQLADQQMRTEVAMQSAAKAPASNASHKFKNLTLQVMKTKRSVGDGRDGALSPTSDHMRKDEEIYKLRGKTNELETLIAATRAITHQTAHREVVSSTLNAARNLVSARMYSLALTNEGNSSMLLYSMGVLSLAAAGEDRHVNKYGGFQDEGSMGSYNDVATPQTGTVFDALQATATGMFESQMDDFDFVPHSVLCMPIRNAHGTILGTYDLMENPETPTDCIWNLRLSKERQTAQTRIEILLRLNRSIAVESNSAAVLEKIMDVSYELLRCERVSLFVKIQGESDLFVAHANDATRGQYISIDKGIAGLVARTGQVVTTNNVDEHPCFDRELDERTGNSTKKLLCVPVKDPDGTILAVVQAVNKVDKSDFSVEDTLFLNYIAEAAGISLHKSYLHNEVIIAKRLTDVRLKLSDYVLNHNDIHSLTDLIMVHGKAIMDCDRFGFLLVDHLKNELWITSNNGNLGEQVTLRQPIYKGISGLVATTGETVCTRDAYTHSLFDPTHDNITGYRTTSVLCMPVFEEHVPTKPKVVAVAMCINKLQGSQVIAFNSQDKLTMARFCKEMQHALGQMSLEVCYFKVVSDRNLSGSSEVTEAGVISSLLQKHSRNTSGIMTANLTQLDGGGDHRVADDVFAHDVKLTQR</sequence>
<proteinExistence type="predicted"/>
<dbReference type="CDD" id="cd11526">
    <property type="entry name" value="SYLF_FYVE"/>
    <property type="match status" value="1"/>
</dbReference>
<dbReference type="GO" id="GO:0035091">
    <property type="term" value="F:phosphatidylinositol binding"/>
    <property type="evidence" value="ECO:0007669"/>
    <property type="project" value="TreeGrafter"/>
</dbReference>
<dbReference type="InterPro" id="IPR003018">
    <property type="entry name" value="GAF"/>
</dbReference>
<evidence type="ECO:0000259" key="1">
    <source>
        <dbReference type="SMART" id="SM00065"/>
    </source>
</evidence>
<dbReference type="Proteomes" id="UP000285430">
    <property type="component" value="Unassembled WGS sequence"/>
</dbReference>
<accession>A0A3R7AQC6</accession>
<dbReference type="AlphaFoldDB" id="A0A3R7AQC6"/>
<evidence type="ECO:0000313" key="2">
    <source>
        <dbReference type="EMBL" id="RHZ13706.1"/>
    </source>
</evidence>
<dbReference type="SMART" id="SM00065">
    <property type="entry name" value="GAF"/>
    <property type="match status" value="2"/>
</dbReference>
<name>A0A3R7AQC6_APHAT</name>
<dbReference type="PANTHER" id="PTHR15629:SF2">
    <property type="entry name" value="SH3 DOMAIN-CONTAINING YSC84-LIKE PROTEIN 1"/>
    <property type="match status" value="1"/>
</dbReference>
<evidence type="ECO:0000313" key="3">
    <source>
        <dbReference type="Proteomes" id="UP000285430"/>
    </source>
</evidence>
<dbReference type="VEuPathDB" id="FungiDB:H257_05110"/>
<gene>
    <name evidence="2" type="ORF">DYB37_010362</name>
</gene>
<feature type="domain" description="GAF" evidence="1">
    <location>
        <begin position="645"/>
        <end position="791"/>
    </location>
</feature>
<comment type="caution">
    <text evidence="2">The sequence shown here is derived from an EMBL/GenBank/DDBJ whole genome shotgun (WGS) entry which is preliminary data.</text>
</comment>
<dbReference type="InterPro" id="IPR051702">
    <property type="entry name" value="SH3_domain_YSC84-like"/>
</dbReference>
<dbReference type="PANTHER" id="PTHR15629">
    <property type="entry name" value="SH3YL1 PROTEIN"/>
    <property type="match status" value="1"/>
</dbReference>
<organism evidence="2 3">
    <name type="scientific">Aphanomyces astaci</name>
    <name type="common">Crayfish plague agent</name>
    <dbReference type="NCBI Taxonomy" id="112090"/>
    <lineage>
        <taxon>Eukaryota</taxon>
        <taxon>Sar</taxon>
        <taxon>Stramenopiles</taxon>
        <taxon>Oomycota</taxon>
        <taxon>Saprolegniomycetes</taxon>
        <taxon>Saprolegniales</taxon>
        <taxon>Verrucalvaceae</taxon>
        <taxon>Aphanomyces</taxon>
    </lineage>
</organism>